<keyword evidence="2 11" id="KW-0547">Nucleotide-binding</keyword>
<dbReference type="Pfam" id="PF13361">
    <property type="entry name" value="UvrD_C"/>
    <property type="match status" value="1"/>
</dbReference>
<reference evidence="14 15" key="1">
    <citation type="journal article" date="2016" name="Nat. Commun.">
        <title>Thousands of microbial genomes shed light on interconnected biogeochemical processes in an aquifer system.</title>
        <authorList>
            <person name="Anantharaman K."/>
            <person name="Brown C.T."/>
            <person name="Hug L.A."/>
            <person name="Sharon I."/>
            <person name="Castelle C.J."/>
            <person name="Probst A.J."/>
            <person name="Thomas B.C."/>
            <person name="Singh A."/>
            <person name="Wilkins M.J."/>
            <person name="Karaoz U."/>
            <person name="Brodie E.L."/>
            <person name="Williams K.H."/>
            <person name="Hubbard S.S."/>
            <person name="Banfield J.F."/>
        </authorList>
    </citation>
    <scope>NUCLEOTIDE SEQUENCE [LARGE SCALE GENOMIC DNA]</scope>
</reference>
<proteinExistence type="inferred from homology"/>
<dbReference type="Gene3D" id="1.10.486.10">
    <property type="entry name" value="PCRA, domain 4"/>
    <property type="match status" value="1"/>
</dbReference>
<accession>A0A1F5X3D1</accession>
<dbReference type="SUPFAM" id="SSF52540">
    <property type="entry name" value="P-loop containing nucleoside triphosphate hydrolases"/>
    <property type="match status" value="1"/>
</dbReference>
<keyword evidence="5 11" id="KW-0067">ATP-binding</keyword>
<evidence type="ECO:0000256" key="4">
    <source>
        <dbReference type="ARBA" id="ARBA00022806"/>
    </source>
</evidence>
<evidence type="ECO:0000259" key="13">
    <source>
        <dbReference type="PROSITE" id="PS51217"/>
    </source>
</evidence>
<evidence type="ECO:0000256" key="10">
    <source>
        <dbReference type="ARBA" id="ARBA00048988"/>
    </source>
</evidence>
<comment type="caution">
    <text evidence="14">The sequence shown here is derived from an EMBL/GenBank/DDBJ whole genome shotgun (WGS) entry which is preliminary data.</text>
</comment>
<dbReference type="GO" id="GO:0016887">
    <property type="term" value="F:ATP hydrolysis activity"/>
    <property type="evidence" value="ECO:0007669"/>
    <property type="project" value="RHEA"/>
</dbReference>
<dbReference type="GO" id="GO:0003677">
    <property type="term" value="F:DNA binding"/>
    <property type="evidence" value="ECO:0007669"/>
    <property type="project" value="UniProtKB-KW"/>
</dbReference>
<keyword evidence="3 11" id="KW-0378">Hydrolase</keyword>
<comment type="catalytic activity">
    <reaction evidence="8">
        <text>Couples ATP hydrolysis with the unwinding of duplex DNA by translocating in the 3'-5' direction.</text>
        <dbReference type="EC" id="5.6.2.4"/>
    </reaction>
</comment>
<dbReference type="InterPro" id="IPR014017">
    <property type="entry name" value="DNA_helicase_UvrD-like_C"/>
</dbReference>
<dbReference type="Proteomes" id="UP000178684">
    <property type="component" value="Unassembled WGS sequence"/>
</dbReference>
<dbReference type="EMBL" id="MFIE01000019">
    <property type="protein sequence ID" value="OGF82396.1"/>
    <property type="molecule type" value="Genomic_DNA"/>
</dbReference>
<dbReference type="GO" id="GO:0043138">
    <property type="term" value="F:3'-5' DNA helicase activity"/>
    <property type="evidence" value="ECO:0007669"/>
    <property type="project" value="UniProtKB-EC"/>
</dbReference>
<dbReference type="AlphaFoldDB" id="A0A1F5X3D1"/>
<protein>
    <recommendedName>
        <fullName evidence="9">DNA 3'-5' helicase</fullName>
        <ecNumber evidence="9">5.6.2.4</ecNumber>
    </recommendedName>
</protein>
<keyword evidence="7" id="KW-0413">Isomerase</keyword>
<keyword evidence="6" id="KW-0238">DNA-binding</keyword>
<dbReference type="PROSITE" id="PS51217">
    <property type="entry name" value="UVRD_HELICASE_CTER"/>
    <property type="match status" value="1"/>
</dbReference>
<evidence type="ECO:0000313" key="15">
    <source>
        <dbReference type="Proteomes" id="UP000178684"/>
    </source>
</evidence>
<dbReference type="InterPro" id="IPR013986">
    <property type="entry name" value="DExx_box_DNA_helicase_dom_sf"/>
</dbReference>
<feature type="domain" description="UvrD-like helicase ATP-binding" evidence="12">
    <location>
        <begin position="8"/>
        <end position="290"/>
    </location>
</feature>
<dbReference type="GO" id="GO:0033202">
    <property type="term" value="C:DNA helicase complex"/>
    <property type="evidence" value="ECO:0007669"/>
    <property type="project" value="TreeGrafter"/>
</dbReference>
<evidence type="ECO:0000256" key="8">
    <source>
        <dbReference type="ARBA" id="ARBA00034617"/>
    </source>
</evidence>
<comment type="similarity">
    <text evidence="1">Belongs to the helicase family. UvrD subfamily.</text>
</comment>
<evidence type="ECO:0000313" key="14">
    <source>
        <dbReference type="EMBL" id="OGF82396.1"/>
    </source>
</evidence>
<organism evidence="14 15">
    <name type="scientific">Candidatus Giovannonibacteria bacterium RIFCSPLOWO2_01_FULL_46_13</name>
    <dbReference type="NCBI Taxonomy" id="1798352"/>
    <lineage>
        <taxon>Bacteria</taxon>
        <taxon>Candidatus Giovannoniibacteriota</taxon>
    </lineage>
</organism>
<dbReference type="InterPro" id="IPR014016">
    <property type="entry name" value="UvrD-like_ATP-bd"/>
</dbReference>
<dbReference type="Gene3D" id="1.10.10.160">
    <property type="match status" value="1"/>
</dbReference>
<dbReference type="PANTHER" id="PTHR11070:SF2">
    <property type="entry name" value="ATP-DEPENDENT DNA HELICASE SRS2"/>
    <property type="match status" value="1"/>
</dbReference>
<evidence type="ECO:0000256" key="5">
    <source>
        <dbReference type="ARBA" id="ARBA00022840"/>
    </source>
</evidence>
<dbReference type="Gene3D" id="3.40.50.300">
    <property type="entry name" value="P-loop containing nucleotide triphosphate hydrolases"/>
    <property type="match status" value="2"/>
</dbReference>
<comment type="catalytic activity">
    <reaction evidence="10">
        <text>ATP + H2O = ADP + phosphate + H(+)</text>
        <dbReference type="Rhea" id="RHEA:13065"/>
        <dbReference type="ChEBI" id="CHEBI:15377"/>
        <dbReference type="ChEBI" id="CHEBI:15378"/>
        <dbReference type="ChEBI" id="CHEBI:30616"/>
        <dbReference type="ChEBI" id="CHEBI:43474"/>
        <dbReference type="ChEBI" id="CHEBI:456216"/>
        <dbReference type="EC" id="5.6.2.4"/>
    </reaction>
</comment>
<gene>
    <name evidence="14" type="ORF">A3B18_03565</name>
</gene>
<dbReference type="PROSITE" id="PS51198">
    <property type="entry name" value="UVRD_HELICASE_ATP_BIND"/>
    <property type="match status" value="1"/>
</dbReference>
<keyword evidence="4 11" id="KW-0347">Helicase</keyword>
<dbReference type="GO" id="GO:0005829">
    <property type="term" value="C:cytosol"/>
    <property type="evidence" value="ECO:0007669"/>
    <property type="project" value="TreeGrafter"/>
</dbReference>
<evidence type="ECO:0000256" key="3">
    <source>
        <dbReference type="ARBA" id="ARBA00022801"/>
    </source>
</evidence>
<evidence type="ECO:0000256" key="6">
    <source>
        <dbReference type="ARBA" id="ARBA00023125"/>
    </source>
</evidence>
<evidence type="ECO:0000256" key="7">
    <source>
        <dbReference type="ARBA" id="ARBA00023235"/>
    </source>
</evidence>
<dbReference type="GO" id="GO:0005524">
    <property type="term" value="F:ATP binding"/>
    <property type="evidence" value="ECO:0007669"/>
    <property type="project" value="UniProtKB-UniRule"/>
</dbReference>
<evidence type="ECO:0000256" key="1">
    <source>
        <dbReference type="ARBA" id="ARBA00009922"/>
    </source>
</evidence>
<dbReference type="EC" id="5.6.2.4" evidence="9"/>
<dbReference type="Pfam" id="PF00580">
    <property type="entry name" value="UvrD-helicase"/>
    <property type="match status" value="1"/>
</dbReference>
<evidence type="ECO:0000256" key="9">
    <source>
        <dbReference type="ARBA" id="ARBA00034808"/>
    </source>
</evidence>
<dbReference type="PANTHER" id="PTHR11070">
    <property type="entry name" value="UVRD / RECB / PCRA DNA HELICASE FAMILY MEMBER"/>
    <property type="match status" value="1"/>
</dbReference>
<name>A0A1F5X3D1_9BACT</name>
<dbReference type="InterPro" id="IPR000212">
    <property type="entry name" value="DNA_helicase_UvrD/REP"/>
</dbReference>
<feature type="binding site" evidence="11">
    <location>
        <begin position="29"/>
        <end position="36"/>
    </location>
    <ligand>
        <name>ATP</name>
        <dbReference type="ChEBI" id="CHEBI:30616"/>
    </ligand>
</feature>
<evidence type="ECO:0000256" key="2">
    <source>
        <dbReference type="ARBA" id="ARBA00022741"/>
    </source>
</evidence>
<dbReference type="CDD" id="cd17932">
    <property type="entry name" value="DEXQc_UvrD"/>
    <property type="match status" value="1"/>
</dbReference>
<dbReference type="InterPro" id="IPR027417">
    <property type="entry name" value="P-loop_NTPase"/>
</dbReference>
<sequence>MPKNFEHSSPNPSQEEAILTSEGPVLIVAGAGSGKTMVLTHRISHLIEKGVKPESILAITFTNKAAEEMRTRISAMKSHPYDEQAPGPWVGTFHSFCVYILRNSGKAIGIPRSFSIMDEEDALAMIKEALNDMGLDPKKYEAKKLRNIISRKKNEMENPNDWSSSGSGQFGNILLETWRKYEEKLTNAKALDFDDLLLKTVELFTKNPEILLFWQERFKYIHVDEYQDTNLVQYHLTKLLAQKYRNICVVGDIDQAIYSWRGADFRNILHFERDWPDAKMITLEENYRSTQLILDAANAVIVKNKARVPKNLFSRKKSGPKITLFEASNEEEEATFIAEIANHLVNPPAGGGMPPREIAVLYRTNFQSRIIEEKMLEKNISYQVIGVRFYERKEIKDTLAYLRAALNPDDVLSMKRITNFPPRGIGKVLLTKILSGEELSPKEQNKIVEFKKILEEVKKEVTEKKSSEAIKAIIKKSGLEEYFNDGTEEGEMRLANIQELVTLAKRYDPPAGGSAPEGILKLLEDAALMSDQDTIKKEENSIKLMTVHAAKGLEFKAIFIAGLEEGLFPHSALSGDNAELREEEERRLFYVALTRSKEKIYLSYSVFRTIFGERKINLPSKFLFDIPEELLERAEEATITLE</sequence>
<dbReference type="GO" id="GO:0000725">
    <property type="term" value="P:recombinational repair"/>
    <property type="evidence" value="ECO:0007669"/>
    <property type="project" value="TreeGrafter"/>
</dbReference>
<feature type="domain" description="UvrD-like helicase C-terminal" evidence="13">
    <location>
        <begin position="291"/>
        <end position="552"/>
    </location>
</feature>
<evidence type="ECO:0000256" key="11">
    <source>
        <dbReference type="PROSITE-ProRule" id="PRU00560"/>
    </source>
</evidence>
<evidence type="ECO:0000259" key="12">
    <source>
        <dbReference type="PROSITE" id="PS51198"/>
    </source>
</evidence>